<feature type="non-terminal residue" evidence="1">
    <location>
        <position position="387"/>
    </location>
</feature>
<protein>
    <submittedName>
        <fullName evidence="1">Uncharacterized protein</fullName>
    </submittedName>
</protein>
<sequence length="387" mass="43285">MELSTKEVKYPIVTLKSYDDWNDFYENLEKLCRSLKYWDKVDPDLPDLDSDILVKPAVLTPDQSLDYILSKIQSRTGPSTAVTSATAETSDTTPSRPAMSVADAINLRQFMMAQENAEYNLRSPKEQQIQLWISACALKKKFSPGDFILKASLSSQYKALLQDALRANTNPDRWLDEWATLYPRASRVKIPELEGPNAVREFLSAVGHRFEPAWAHSKDVEVTKYTDELPDDMSLPSLHDELRRFREGRRVKQGSVGIGVHATLGAQSDGASQSTPHHDCPCGAPNHMWKPEACQTLRQAVTGEFNGYKSSLPQNRRTAMRQSYESPKWEALRASITANGWQSSKKKRWNKPKGKIPPNIAAAAIDPDLLHGVVAAEAQAIGIYTTL</sequence>
<reference evidence="1" key="1">
    <citation type="journal article" date="2020" name="bioRxiv">
        <title>Whole genome comparisons of ergot fungi reveals the divergence and evolution of species within the genus Claviceps are the result of varying mechanisms driving genome evolution and host range expansion.</title>
        <authorList>
            <person name="Wyka S.A."/>
            <person name="Mondo S.J."/>
            <person name="Liu M."/>
            <person name="Dettman J."/>
            <person name="Nalam V."/>
            <person name="Broders K.D."/>
        </authorList>
    </citation>
    <scope>NUCLEOTIDE SEQUENCE</scope>
    <source>
        <strain evidence="1">CCC 1102</strain>
    </source>
</reference>
<evidence type="ECO:0000313" key="1">
    <source>
        <dbReference type="EMBL" id="KAG5954514.1"/>
    </source>
</evidence>
<comment type="caution">
    <text evidence="1">The sequence shown here is derived from an EMBL/GenBank/DDBJ whole genome shotgun (WGS) entry which is preliminary data.</text>
</comment>
<gene>
    <name evidence="1" type="ORF">E4U56_007833</name>
</gene>
<dbReference type="AlphaFoldDB" id="A0A9P7MJV8"/>
<accession>A0A9P7MJV8</accession>
<dbReference type="EMBL" id="SRPS01000809">
    <property type="protein sequence ID" value="KAG5954514.1"/>
    <property type="molecule type" value="Genomic_DNA"/>
</dbReference>
<proteinExistence type="predicted"/>
<dbReference type="OrthoDB" id="4952972at2759"/>
<dbReference type="Proteomes" id="UP000784919">
    <property type="component" value="Unassembled WGS sequence"/>
</dbReference>
<organism evidence="1 2">
    <name type="scientific">Claviceps arundinis</name>
    <dbReference type="NCBI Taxonomy" id="1623583"/>
    <lineage>
        <taxon>Eukaryota</taxon>
        <taxon>Fungi</taxon>
        <taxon>Dikarya</taxon>
        <taxon>Ascomycota</taxon>
        <taxon>Pezizomycotina</taxon>
        <taxon>Sordariomycetes</taxon>
        <taxon>Hypocreomycetidae</taxon>
        <taxon>Hypocreales</taxon>
        <taxon>Clavicipitaceae</taxon>
        <taxon>Claviceps</taxon>
    </lineage>
</organism>
<evidence type="ECO:0000313" key="2">
    <source>
        <dbReference type="Proteomes" id="UP000784919"/>
    </source>
</evidence>
<name>A0A9P7MJV8_9HYPO</name>